<reference evidence="2 3" key="1">
    <citation type="submission" date="2019-10" db="EMBL/GenBank/DDBJ databases">
        <title>Epibacterium sp. nov., isolated from seawater.</title>
        <authorList>
            <person name="Zhang X."/>
            <person name="Li N."/>
        </authorList>
    </citation>
    <scope>NUCLEOTIDE SEQUENCE [LARGE SCALE GENOMIC DNA]</scope>
    <source>
        <strain evidence="2 3">SM1979</strain>
    </source>
</reference>
<dbReference type="EMBL" id="WIBF01000001">
    <property type="protein sequence ID" value="MQQ06997.1"/>
    <property type="molecule type" value="Genomic_DNA"/>
</dbReference>
<name>A0A843YDP6_9RHOB</name>
<keyword evidence="3" id="KW-1185">Reference proteome</keyword>
<organism evidence="2 3">
    <name type="scientific">Tritonibacter litoralis</name>
    <dbReference type="NCBI Taxonomy" id="2662264"/>
    <lineage>
        <taxon>Bacteria</taxon>
        <taxon>Pseudomonadati</taxon>
        <taxon>Pseudomonadota</taxon>
        <taxon>Alphaproteobacteria</taxon>
        <taxon>Rhodobacterales</taxon>
        <taxon>Paracoccaceae</taxon>
        <taxon>Tritonibacter</taxon>
    </lineage>
</organism>
<proteinExistence type="predicted"/>
<sequence length="473" mass="50461">MANIDIVRVDGTPRETDFALRANTSSRGVDLEGAEITVTYTDGTTETLTWEAFDPFTNGGANGDNITLKYGFDWHELTATKPLASISIDLSNANSVFDTTTPFGNDPSEPSTPGSLNGFPFQLHPDDAGIGGDITARYTDIVNLAGSAPVGDLYTTLTIDFTGLPGGGFEGQLEWNSDIDTLTGPFKEVLDATDDVVTISGDGSEQLNLLDNDQHGAGTDLTITQINGEDIAVGGSVELPSGEVVTLNANGTVSITNSSPVDETNTFTYTVIDGQGQTDNGNVIVKTQINVPPCFVAGTRIRTSTGDVAVEDLEVGMLVMTRDHGPQPLRWIGQCRRRADDRNAPVVFAANALGEHGPISVSPNHRVLLTSELAELLFGQCEVLVKAKHLVNDQTIRVDAHGGVITYVHLLFDQHEIVTSDGFESESYHPGPQSLGSFDAETRAEVLELMAEMGSFGPTARLELKPHESQLLS</sequence>
<accession>A0A843YDP6</accession>
<dbReference type="GO" id="GO:0016539">
    <property type="term" value="P:intein-mediated protein splicing"/>
    <property type="evidence" value="ECO:0007669"/>
    <property type="project" value="InterPro"/>
</dbReference>
<dbReference type="RefSeq" id="WP_153213919.1">
    <property type="nucleotide sequence ID" value="NZ_WIBF01000001.1"/>
</dbReference>
<dbReference type="Gene3D" id="2.170.16.10">
    <property type="entry name" value="Hedgehog/Intein (Hint) domain"/>
    <property type="match status" value="1"/>
</dbReference>
<comment type="caution">
    <text evidence="2">The sequence shown here is derived from an EMBL/GenBank/DDBJ whole genome shotgun (WGS) entry which is preliminary data.</text>
</comment>
<gene>
    <name evidence="2" type="ORF">GFB49_00870</name>
</gene>
<dbReference type="InterPro" id="IPR036844">
    <property type="entry name" value="Hint_dom_sf"/>
</dbReference>
<dbReference type="PROSITE" id="PS50817">
    <property type="entry name" value="INTEIN_N_TER"/>
    <property type="match status" value="1"/>
</dbReference>
<feature type="domain" description="Hedgehog/Intein (Hint)" evidence="1">
    <location>
        <begin position="293"/>
        <end position="431"/>
    </location>
</feature>
<evidence type="ECO:0000313" key="2">
    <source>
        <dbReference type="EMBL" id="MQQ06997.1"/>
    </source>
</evidence>
<dbReference type="AlphaFoldDB" id="A0A843YDP6"/>
<dbReference type="InterPro" id="IPR028992">
    <property type="entry name" value="Hedgehog/Intein_dom"/>
</dbReference>
<protein>
    <recommendedName>
        <fullName evidence="1">Hedgehog/Intein (Hint) domain-containing protein</fullName>
    </recommendedName>
</protein>
<dbReference type="InterPro" id="IPR006141">
    <property type="entry name" value="Intein_N"/>
</dbReference>
<dbReference type="SUPFAM" id="SSF51294">
    <property type="entry name" value="Hedgehog/intein (Hint) domain"/>
    <property type="match status" value="1"/>
</dbReference>
<dbReference type="Pfam" id="PF13403">
    <property type="entry name" value="Hint_2"/>
    <property type="match status" value="1"/>
</dbReference>
<evidence type="ECO:0000259" key="1">
    <source>
        <dbReference type="Pfam" id="PF13403"/>
    </source>
</evidence>
<evidence type="ECO:0000313" key="3">
    <source>
        <dbReference type="Proteomes" id="UP000444174"/>
    </source>
</evidence>
<dbReference type="Pfam" id="PF17963">
    <property type="entry name" value="Big_9"/>
    <property type="match status" value="1"/>
</dbReference>
<dbReference type="Proteomes" id="UP000444174">
    <property type="component" value="Unassembled WGS sequence"/>
</dbReference>